<dbReference type="AlphaFoldDB" id="A0A2S7DSU5"/>
<accession>A0A2S7DSU5</accession>
<evidence type="ECO:0000313" key="4">
    <source>
        <dbReference type="Proteomes" id="UP001214201"/>
    </source>
</evidence>
<dbReference type="InterPro" id="IPR011990">
    <property type="entry name" value="TPR-like_helical_dom_sf"/>
</dbReference>
<reference evidence="2 4" key="2">
    <citation type="submission" date="2021-08" db="EMBL/GenBank/DDBJ databases">
        <title>Genome sequences of Xanthomonas cucurbitae isolates from 5 Midwestern US states.</title>
        <authorList>
            <person name="Hind S.R."/>
        </authorList>
    </citation>
    <scope>NUCLEOTIDE SEQUENCE [LARGE SCALE GENOMIC DNA]</scope>
    <source>
        <strain evidence="2 4">OH_261</strain>
    </source>
</reference>
<protein>
    <recommendedName>
        <fullName evidence="5">Tetratricopeptide repeat protein</fullName>
    </recommendedName>
</protein>
<name>A0A2S7DSU5_9XANT</name>
<sequence>MFSLPRWARSARLWAPLRNRALWRVAMLSCACLVVSAVVLRKPLADWLWPESRIQQLLQRGDTALARGQLSVADGNGARELYAAALALDGDRSEARAGLARTGAAAVVQARAAIAAGDAAAAQRALALADVLQVPQAQIAPVAVHLRQLQAQRAGLDAMLARAVAAQQQGRLDGTPDSALPLFQRILALAPERTDALEGREDALTDLLAQARQALARDAFGEAAGLLAAARVYDAGHVDLPSTEGHYHRLLDLRRQRAEGLLRRGRLAPAARDFGAVLAAEPEDAGARRGLDRVAGEYAAQATRQAADFRFDQAAQSLRQAQELAPGQLAIVQAEQAIARAREAQRGPAAGLSRGLRERRLRALLQRAVEAQARQQWMTPPGASAYDAVRAAQALAPRDPRVLQAAARVAPASRRCFEDELRDNRLRAARGCLDAWQALTPDGDAVAGARRRLAQRWIAVGSERLGQEDAAFARRAQEQARQLDPGLPELAEFTRRVRAVTEQR</sequence>
<organism evidence="1 3">
    <name type="scientific">Xanthomonas cucurbitae</name>
    <dbReference type="NCBI Taxonomy" id="56453"/>
    <lineage>
        <taxon>Bacteria</taxon>
        <taxon>Pseudomonadati</taxon>
        <taxon>Pseudomonadota</taxon>
        <taxon>Gammaproteobacteria</taxon>
        <taxon>Lysobacterales</taxon>
        <taxon>Lysobacteraceae</taxon>
        <taxon>Xanthomonas</taxon>
    </lineage>
</organism>
<evidence type="ECO:0000313" key="3">
    <source>
        <dbReference type="Proteomes" id="UP000239561"/>
    </source>
</evidence>
<dbReference type="EMBL" id="MDED01000012">
    <property type="protein sequence ID" value="PPU76874.1"/>
    <property type="molecule type" value="Genomic_DNA"/>
</dbReference>
<dbReference type="EMBL" id="CP082214">
    <property type="protein sequence ID" value="WDM70571.1"/>
    <property type="molecule type" value="Genomic_DNA"/>
</dbReference>
<evidence type="ECO:0000313" key="1">
    <source>
        <dbReference type="EMBL" id="PPU76874.1"/>
    </source>
</evidence>
<gene>
    <name evidence="2" type="ORF">K6978_14310</name>
    <name evidence="1" type="ORF">XcuCFBP2542_08460</name>
</gene>
<dbReference type="SUPFAM" id="SSF48452">
    <property type="entry name" value="TPR-like"/>
    <property type="match status" value="1"/>
</dbReference>
<dbReference type="Gene3D" id="1.25.40.10">
    <property type="entry name" value="Tetratricopeptide repeat domain"/>
    <property type="match status" value="1"/>
</dbReference>
<evidence type="ECO:0000313" key="2">
    <source>
        <dbReference type="EMBL" id="WDM70571.1"/>
    </source>
</evidence>
<reference evidence="1 3" key="1">
    <citation type="submission" date="2016-08" db="EMBL/GenBank/DDBJ databases">
        <authorList>
            <person name="Seilhamer J.J."/>
        </authorList>
    </citation>
    <scope>NUCLEOTIDE SEQUENCE [LARGE SCALE GENOMIC DNA]</scope>
    <source>
        <strain evidence="1 3">CFBP2542</strain>
    </source>
</reference>
<proteinExistence type="predicted"/>
<dbReference type="Proteomes" id="UP000239561">
    <property type="component" value="Unassembled WGS sequence"/>
</dbReference>
<keyword evidence="4" id="KW-1185">Reference proteome</keyword>
<dbReference type="Proteomes" id="UP001214201">
    <property type="component" value="Chromosome"/>
</dbReference>
<evidence type="ECO:0008006" key="5">
    <source>
        <dbReference type="Google" id="ProtNLM"/>
    </source>
</evidence>
<dbReference type="RefSeq" id="WP_167526925.1">
    <property type="nucleotide sequence ID" value="NZ_CP033326.1"/>
</dbReference>